<dbReference type="PANTHER" id="PTHR36582:SF2">
    <property type="entry name" value="ANTITOXIN PARD"/>
    <property type="match status" value="1"/>
</dbReference>
<dbReference type="OrthoDB" id="291307at2"/>
<dbReference type="AlphaFoldDB" id="A0A160PIG9"/>
<protein>
    <submittedName>
        <fullName evidence="5">Transcriptional regulator</fullName>
    </submittedName>
</protein>
<proteinExistence type="inferred from homology"/>
<dbReference type="InterPro" id="IPR022789">
    <property type="entry name" value="ParD"/>
</dbReference>
<dbReference type="EMBL" id="AP014809">
    <property type="protein sequence ID" value="BAU91761.1"/>
    <property type="molecule type" value="Genomic_DNA"/>
</dbReference>
<evidence type="ECO:0000313" key="6">
    <source>
        <dbReference type="Proteomes" id="UP000218288"/>
    </source>
</evidence>
<dbReference type="InterPro" id="IPR010985">
    <property type="entry name" value="Ribbon_hlx_hlx"/>
</dbReference>
<dbReference type="GO" id="GO:0006355">
    <property type="term" value="P:regulation of DNA-templated transcription"/>
    <property type="evidence" value="ECO:0007669"/>
    <property type="project" value="InterPro"/>
</dbReference>
<organism evidence="5 6">
    <name type="scientific">Methylorubrum populi</name>
    <dbReference type="NCBI Taxonomy" id="223967"/>
    <lineage>
        <taxon>Bacteria</taxon>
        <taxon>Pseudomonadati</taxon>
        <taxon>Pseudomonadota</taxon>
        <taxon>Alphaproteobacteria</taxon>
        <taxon>Hyphomicrobiales</taxon>
        <taxon>Methylobacteriaceae</taxon>
        <taxon>Methylorubrum</taxon>
    </lineage>
</organism>
<evidence type="ECO:0000256" key="1">
    <source>
        <dbReference type="ARBA" id="ARBA00008580"/>
    </source>
</evidence>
<accession>A0A160PIG9</accession>
<reference evidence="5 6" key="1">
    <citation type="journal article" date="2016" name="Genome Announc.">
        <title>Complete Genome Sequence of Methylobacterium populi P-1M, Isolated from Pink-Pigmented Household Biofilm.</title>
        <authorList>
            <person name="Morohoshi T."/>
            <person name="Ikeda T."/>
        </authorList>
    </citation>
    <scope>NUCLEOTIDE SEQUENCE [LARGE SCALE GENOMIC DNA]</scope>
    <source>
        <strain evidence="5 6">P-1M</strain>
    </source>
</reference>
<dbReference type="Proteomes" id="UP000218288">
    <property type="component" value="Chromosome"/>
</dbReference>
<dbReference type="InterPro" id="IPR038296">
    <property type="entry name" value="ParD_sf"/>
</dbReference>
<feature type="compositionally biased region" description="Basic and acidic residues" evidence="3">
    <location>
        <begin position="63"/>
        <end position="78"/>
    </location>
</feature>
<name>A0A160PIG9_9HYPH</name>
<dbReference type="Gene3D" id="6.10.10.120">
    <property type="entry name" value="Antitoxin ParD1-like"/>
    <property type="match status" value="1"/>
</dbReference>
<feature type="region of interest" description="Disordered" evidence="3">
    <location>
        <begin position="63"/>
        <end position="96"/>
    </location>
</feature>
<dbReference type="CDD" id="cd22231">
    <property type="entry name" value="RHH_NikR_HicB-like"/>
    <property type="match status" value="1"/>
</dbReference>
<evidence type="ECO:0000313" key="5">
    <source>
        <dbReference type="EMBL" id="BAU91761.1"/>
    </source>
</evidence>
<dbReference type="RefSeq" id="WP_096485829.1">
    <property type="nucleotide sequence ID" value="NZ_AP014809.1"/>
</dbReference>
<feature type="domain" description="Ribbon-helix-helix protein CopG" evidence="4">
    <location>
        <begin position="6"/>
        <end position="42"/>
    </location>
</feature>
<dbReference type="SUPFAM" id="SSF47598">
    <property type="entry name" value="Ribbon-helix-helix"/>
    <property type="match status" value="1"/>
</dbReference>
<evidence type="ECO:0000256" key="3">
    <source>
        <dbReference type="SAM" id="MobiDB-lite"/>
    </source>
</evidence>
<sequence>MPLAEKISVTMTPEQLRAVRESVAAGEYASTSEVLRDAVRLWQRQRQEDAERLNLIRARIRHSLDDPRPDLSGEDVRARVPALHAESMTAHRDEAP</sequence>
<evidence type="ECO:0000259" key="4">
    <source>
        <dbReference type="Pfam" id="PF01402"/>
    </source>
</evidence>
<evidence type="ECO:0000256" key="2">
    <source>
        <dbReference type="ARBA" id="ARBA00022649"/>
    </source>
</evidence>
<keyword evidence="2" id="KW-1277">Toxin-antitoxin system</keyword>
<dbReference type="Pfam" id="PF01402">
    <property type="entry name" value="RHH_1"/>
    <property type="match status" value="1"/>
</dbReference>
<dbReference type="InterPro" id="IPR002145">
    <property type="entry name" value="CopG"/>
</dbReference>
<dbReference type="PANTHER" id="PTHR36582">
    <property type="entry name" value="ANTITOXIN PARD"/>
    <property type="match status" value="1"/>
</dbReference>
<gene>
    <name evidence="5" type="ORF">MPPM_3156</name>
</gene>
<comment type="similarity">
    <text evidence="1">Belongs to the ParD antitoxin family.</text>
</comment>